<sequence length="210" mass="23822">MGTKPCPPTDFFIFKVKPEEFLKKARDPSAWRAKAFSLRRSADVVWDAFSHRLLDAIDKETKSLNEDKLSEATDVLRNCQFLYSLAAECALKGLIIKLHPSDVTFETTVDGMGSLIDAKIKQIGKTRIDTHNLEKLAEISGILGVGGHAERRELLTFSTFCINWIGRYPVPLGTDSDFIPRGKLHAGLFNHYYRDLMDPFLDEVFEELDR</sequence>
<name>A0A177MSF5_METMH</name>
<evidence type="ECO:0000313" key="1">
    <source>
        <dbReference type="EMBL" id="OAI07800.1"/>
    </source>
</evidence>
<comment type="caution">
    <text evidence="1">The sequence shown here is derived from an EMBL/GenBank/DDBJ whole genome shotgun (WGS) entry which is preliminary data.</text>
</comment>
<dbReference type="Proteomes" id="UP000077763">
    <property type="component" value="Unassembled WGS sequence"/>
</dbReference>
<organism evidence="1 2">
    <name type="scientific">Methylomonas methanica</name>
    <dbReference type="NCBI Taxonomy" id="421"/>
    <lineage>
        <taxon>Bacteria</taxon>
        <taxon>Pseudomonadati</taxon>
        <taxon>Pseudomonadota</taxon>
        <taxon>Gammaproteobacteria</taxon>
        <taxon>Methylococcales</taxon>
        <taxon>Methylococcaceae</taxon>
        <taxon>Methylomonas</taxon>
    </lineage>
</organism>
<proteinExistence type="predicted"/>
<gene>
    <name evidence="1" type="ORF">A1353_06335</name>
</gene>
<evidence type="ECO:0000313" key="2">
    <source>
        <dbReference type="Proteomes" id="UP000077763"/>
    </source>
</evidence>
<protein>
    <submittedName>
        <fullName evidence="1">Uncharacterized protein</fullName>
    </submittedName>
</protein>
<accession>A0A177MSF5</accession>
<dbReference type="EMBL" id="LUUH01000027">
    <property type="protein sequence ID" value="OAI07800.1"/>
    <property type="molecule type" value="Genomic_DNA"/>
</dbReference>
<dbReference type="AlphaFoldDB" id="A0A177MSF5"/>
<reference evidence="1 2" key="1">
    <citation type="submission" date="2016-03" db="EMBL/GenBank/DDBJ databases">
        <authorList>
            <person name="Ploux O."/>
        </authorList>
    </citation>
    <scope>NUCLEOTIDE SEQUENCE [LARGE SCALE GENOMIC DNA]</scope>
    <source>
        <strain evidence="1 2">R-45371</strain>
    </source>
</reference>